<evidence type="ECO:0000313" key="3">
    <source>
        <dbReference type="EMBL" id="KIM39447.1"/>
    </source>
</evidence>
<proteinExistence type="predicted"/>
<dbReference type="OrthoDB" id="2686689at2759"/>
<evidence type="ECO:0000313" key="4">
    <source>
        <dbReference type="Proteomes" id="UP000053424"/>
    </source>
</evidence>
<name>A0A0C2YEI4_HEBCY</name>
<dbReference type="InterPro" id="IPR058913">
    <property type="entry name" value="Integrase_dom_put"/>
</dbReference>
<accession>A0A0C2YEI4</accession>
<organism evidence="3 4">
    <name type="scientific">Hebeloma cylindrosporum</name>
    <dbReference type="NCBI Taxonomy" id="76867"/>
    <lineage>
        <taxon>Eukaryota</taxon>
        <taxon>Fungi</taxon>
        <taxon>Dikarya</taxon>
        <taxon>Basidiomycota</taxon>
        <taxon>Agaricomycotina</taxon>
        <taxon>Agaricomycetes</taxon>
        <taxon>Agaricomycetidae</taxon>
        <taxon>Agaricales</taxon>
        <taxon>Agaricineae</taxon>
        <taxon>Hymenogastraceae</taxon>
        <taxon>Hebeloma</taxon>
    </lineage>
</organism>
<reference evidence="4" key="2">
    <citation type="submission" date="2015-01" db="EMBL/GenBank/DDBJ databases">
        <title>Evolutionary Origins and Diversification of the Mycorrhizal Mutualists.</title>
        <authorList>
            <consortium name="DOE Joint Genome Institute"/>
            <consortium name="Mycorrhizal Genomics Consortium"/>
            <person name="Kohler A."/>
            <person name="Kuo A."/>
            <person name="Nagy L.G."/>
            <person name="Floudas D."/>
            <person name="Copeland A."/>
            <person name="Barry K.W."/>
            <person name="Cichocki N."/>
            <person name="Veneault-Fourrey C."/>
            <person name="LaButti K."/>
            <person name="Lindquist E.A."/>
            <person name="Lipzen A."/>
            <person name="Lundell T."/>
            <person name="Morin E."/>
            <person name="Murat C."/>
            <person name="Riley R."/>
            <person name="Ohm R."/>
            <person name="Sun H."/>
            <person name="Tunlid A."/>
            <person name="Henrissat B."/>
            <person name="Grigoriev I.V."/>
            <person name="Hibbett D.S."/>
            <person name="Martin F."/>
        </authorList>
    </citation>
    <scope>NUCLEOTIDE SEQUENCE [LARGE SCALE GENOMIC DNA]</scope>
    <source>
        <strain evidence="4">h7</strain>
    </source>
</reference>
<dbReference type="HOGENOM" id="CLU_1768310_0_0_1"/>
<dbReference type="Pfam" id="PF24764">
    <property type="entry name" value="rva_4"/>
    <property type="match status" value="1"/>
</dbReference>
<feature type="domain" description="Integrase core" evidence="2">
    <location>
        <begin position="4"/>
        <end position="47"/>
    </location>
</feature>
<dbReference type="Proteomes" id="UP000053424">
    <property type="component" value="Unassembled WGS sequence"/>
</dbReference>
<gene>
    <name evidence="3" type="ORF">M413DRAFT_446950</name>
</gene>
<dbReference type="AlphaFoldDB" id="A0A0C2YEI4"/>
<evidence type="ECO:0000256" key="1">
    <source>
        <dbReference type="SAM" id="MobiDB-lite"/>
    </source>
</evidence>
<sequence length="159" mass="17621">MDSLIHRVCLFLTYHLRIQHSLDETVASWNLHKVRTAGNKTPLALYQLSKEEAIHRGYWTGDPGDSADAIDPGYGVDDQGSFPPADELEHDPTEPNYNGLADTEMERDAGIFVNDDEEIKAAKECLEGMDFDKDDGNFGIDVYCEAIARLAALMAEASD</sequence>
<dbReference type="EMBL" id="KN831785">
    <property type="protein sequence ID" value="KIM39447.1"/>
    <property type="molecule type" value="Genomic_DNA"/>
</dbReference>
<feature type="region of interest" description="Disordered" evidence="1">
    <location>
        <begin position="61"/>
        <end position="99"/>
    </location>
</feature>
<reference evidence="3 4" key="1">
    <citation type="submission" date="2014-04" db="EMBL/GenBank/DDBJ databases">
        <authorList>
            <consortium name="DOE Joint Genome Institute"/>
            <person name="Kuo A."/>
            <person name="Gay G."/>
            <person name="Dore J."/>
            <person name="Kohler A."/>
            <person name="Nagy L.G."/>
            <person name="Floudas D."/>
            <person name="Copeland A."/>
            <person name="Barry K.W."/>
            <person name="Cichocki N."/>
            <person name="Veneault-Fourrey C."/>
            <person name="LaButti K."/>
            <person name="Lindquist E.A."/>
            <person name="Lipzen A."/>
            <person name="Lundell T."/>
            <person name="Morin E."/>
            <person name="Murat C."/>
            <person name="Sun H."/>
            <person name="Tunlid A."/>
            <person name="Henrissat B."/>
            <person name="Grigoriev I.V."/>
            <person name="Hibbett D.S."/>
            <person name="Martin F."/>
            <person name="Nordberg H.P."/>
            <person name="Cantor M.N."/>
            <person name="Hua S.X."/>
        </authorList>
    </citation>
    <scope>NUCLEOTIDE SEQUENCE [LARGE SCALE GENOMIC DNA]</scope>
    <source>
        <strain evidence="4">h7</strain>
    </source>
</reference>
<keyword evidence="4" id="KW-1185">Reference proteome</keyword>
<evidence type="ECO:0000259" key="2">
    <source>
        <dbReference type="Pfam" id="PF24764"/>
    </source>
</evidence>
<protein>
    <recommendedName>
        <fullName evidence="2">Integrase core domain-containing protein</fullName>
    </recommendedName>
</protein>
<dbReference type="STRING" id="686832.A0A0C2YEI4"/>